<dbReference type="Proteomes" id="UP000192902">
    <property type="component" value="Chromosome"/>
</dbReference>
<gene>
    <name evidence="1" type="ORF">CCUN_1104</name>
</gene>
<dbReference type="KEGG" id="ccun:CCUN_1104"/>
<dbReference type="STRING" id="1121267.CCUN_1104"/>
<reference evidence="1 2" key="1">
    <citation type="submission" date="2017-04" db="EMBL/GenBank/DDBJ databases">
        <title>Complete genome sequence of the Campylobacter cuniculorum type strain LMG24588.</title>
        <authorList>
            <person name="Miller W.G."/>
            <person name="Yee E."/>
            <person name="Revez J."/>
            <person name="Bono J.L."/>
            <person name="Rossi M."/>
        </authorList>
    </citation>
    <scope>NUCLEOTIDE SEQUENCE [LARGE SCALE GENOMIC DNA]</scope>
    <source>
        <strain evidence="1 2">LMG 24588</strain>
    </source>
</reference>
<dbReference type="OrthoDB" id="5362888at2"/>
<proteinExistence type="predicted"/>
<evidence type="ECO:0000313" key="2">
    <source>
        <dbReference type="Proteomes" id="UP000192902"/>
    </source>
</evidence>
<evidence type="ECO:0000313" key="1">
    <source>
        <dbReference type="EMBL" id="ARJ56701.1"/>
    </source>
</evidence>
<dbReference type="AlphaFoldDB" id="A0A1W6BX94"/>
<accession>A0A1W6BX94</accession>
<name>A0A1W6BX94_9BACT</name>
<dbReference type="EMBL" id="CP020867">
    <property type="protein sequence ID" value="ARJ56701.1"/>
    <property type="molecule type" value="Genomic_DNA"/>
</dbReference>
<protein>
    <submittedName>
        <fullName evidence="1">Uncharacterized protein</fullName>
    </submittedName>
</protein>
<dbReference type="eggNOG" id="ENOG5032I2Y">
    <property type="taxonomic scope" value="Bacteria"/>
</dbReference>
<sequence length="171" mass="20702">MEKIKNTQQILEELIHTHNEHNEQPYKKMRNFFYQDFLTYLSPGHQKLILKIYLKNQILNIIVKHQVAYQELNHDNTKFYIKKLIKDYVNFKPNHFFSQSIKENGGVKEVKIFFFKTPQQNIKNDDKEETNYHHIELSLGEFKNNFENKELHLKFEKIRALIKARIKNSHG</sequence>
<dbReference type="RefSeq" id="WP_027305627.1">
    <property type="nucleotide sequence ID" value="NZ_CP020867.1"/>
</dbReference>
<organism evidence="1 2">
    <name type="scientific">Campylobacter cuniculorum DSM 23162 = LMG 24588</name>
    <dbReference type="NCBI Taxonomy" id="1121267"/>
    <lineage>
        <taxon>Bacteria</taxon>
        <taxon>Pseudomonadati</taxon>
        <taxon>Campylobacterota</taxon>
        <taxon>Epsilonproteobacteria</taxon>
        <taxon>Campylobacterales</taxon>
        <taxon>Campylobacteraceae</taxon>
        <taxon>Campylobacter</taxon>
    </lineage>
</organism>